<proteinExistence type="predicted"/>
<accession>A0A0P7J7D3</accession>
<feature type="transmembrane region" description="Helical" evidence="1">
    <location>
        <begin position="12"/>
        <end position="29"/>
    </location>
</feature>
<dbReference type="Proteomes" id="UP001057991">
    <property type="component" value="Chromosome"/>
</dbReference>
<keyword evidence="4" id="KW-1185">Reference proteome</keyword>
<dbReference type="GeneID" id="75102137"/>
<evidence type="ECO:0000313" key="2">
    <source>
        <dbReference type="EMBL" id="KPN64298.1"/>
    </source>
</evidence>
<dbReference type="OrthoDB" id="7629477at2"/>
<evidence type="ECO:0000313" key="4">
    <source>
        <dbReference type="Proteomes" id="UP000050471"/>
    </source>
</evidence>
<dbReference type="EMBL" id="CP080776">
    <property type="protein sequence ID" value="UWP95869.1"/>
    <property type="molecule type" value="Genomic_DNA"/>
</dbReference>
<dbReference type="STRING" id="154981.AKJ29_16850"/>
<protein>
    <submittedName>
        <fullName evidence="3">Rod shape-determining protein MreD</fullName>
    </submittedName>
</protein>
<dbReference type="AlphaFoldDB" id="A0A0P7J7D3"/>
<organism evidence="2 4">
    <name type="scientific">Aliiroseovarius crassostreae</name>
    <dbReference type="NCBI Taxonomy" id="154981"/>
    <lineage>
        <taxon>Bacteria</taxon>
        <taxon>Pseudomonadati</taxon>
        <taxon>Pseudomonadota</taxon>
        <taxon>Alphaproteobacteria</taxon>
        <taxon>Rhodobacterales</taxon>
        <taxon>Paracoccaceae</taxon>
        <taxon>Aliiroseovarius</taxon>
    </lineage>
</organism>
<keyword evidence="1" id="KW-0472">Membrane</keyword>
<keyword evidence="1" id="KW-0812">Transmembrane</keyword>
<feature type="transmembrane region" description="Helical" evidence="1">
    <location>
        <begin position="58"/>
        <end position="76"/>
    </location>
</feature>
<evidence type="ECO:0000313" key="3">
    <source>
        <dbReference type="EMBL" id="UWP95869.1"/>
    </source>
</evidence>
<dbReference type="RefSeq" id="WP_055188406.1">
    <property type="nucleotide sequence ID" value="NZ_CP080772.1"/>
</dbReference>
<reference evidence="2 4" key="1">
    <citation type="submission" date="2015-09" db="EMBL/GenBank/DDBJ databases">
        <title>Draft genome sequence of Aliiroseovarius crassostreae CV919-312TSm, the causative agent of Roseovarius Oyster Disease (formerly Juvenile Oyster Disease).</title>
        <authorList>
            <person name="Kessner L."/>
            <person name="Spinard E."/>
            <person name="Nelson D."/>
        </authorList>
    </citation>
    <scope>NUCLEOTIDE SEQUENCE [LARGE SCALE GENOMIC DNA]</scope>
    <source>
        <strain evidence="2 4">CV919-312</strain>
    </source>
</reference>
<sequence length="179" mass="20039">MIDRIALSRGYYRLLLVVVAIVLLFGRLLPLELGAGRLPGPDLLLVLVMAWVVRRPDYAPVFLIAPVFFLTDMLLLKPPAVWTLMVVFGTEFLRRRETRLREQSFLIEFGLVAATLVAMLIGQRLLLGVFLVEQVSFGREILYLLATIAAYPLAALVTVYGFGIHKLQPGEDEISGHYA</sequence>
<evidence type="ECO:0000256" key="1">
    <source>
        <dbReference type="SAM" id="Phobius"/>
    </source>
</evidence>
<dbReference type="Proteomes" id="UP000050471">
    <property type="component" value="Unassembled WGS sequence"/>
</dbReference>
<keyword evidence="1" id="KW-1133">Transmembrane helix</keyword>
<name>A0A0P7J7D3_9RHOB</name>
<dbReference type="EMBL" id="LKBA01000004">
    <property type="protein sequence ID" value="KPN64298.1"/>
    <property type="molecule type" value="Genomic_DNA"/>
</dbReference>
<reference evidence="3" key="2">
    <citation type="submission" date="2021-08" db="EMBL/GenBank/DDBJ databases">
        <authorList>
            <person name="Nwanade C."/>
            <person name="Wang M."/>
            <person name="Masoudi A."/>
            <person name="Yu Z."/>
            <person name="Liu J."/>
        </authorList>
    </citation>
    <scope>NUCLEOTIDE SEQUENCE</scope>
    <source>
        <strain evidence="3">S056</strain>
    </source>
</reference>
<feature type="transmembrane region" description="Helical" evidence="1">
    <location>
        <begin position="104"/>
        <end position="121"/>
    </location>
</feature>
<feature type="transmembrane region" description="Helical" evidence="1">
    <location>
        <begin position="141"/>
        <end position="162"/>
    </location>
</feature>
<gene>
    <name evidence="2" type="ORF">AKJ29_16850</name>
    <name evidence="3" type="ORF">K3X48_02390</name>
</gene>